<reference evidence="2 3" key="1">
    <citation type="submission" date="2020-08" db="EMBL/GenBank/DDBJ databases">
        <title>Plant Genome Project.</title>
        <authorList>
            <person name="Zhang R.-G."/>
        </authorList>
    </citation>
    <scope>NUCLEOTIDE SEQUENCE [LARGE SCALE GENOMIC DNA]</scope>
    <source>
        <tissue evidence="2">Rhizome</tissue>
    </source>
</reference>
<organism evidence="2 3">
    <name type="scientific">Zingiber officinale</name>
    <name type="common">Ginger</name>
    <name type="synonym">Amomum zingiber</name>
    <dbReference type="NCBI Taxonomy" id="94328"/>
    <lineage>
        <taxon>Eukaryota</taxon>
        <taxon>Viridiplantae</taxon>
        <taxon>Streptophyta</taxon>
        <taxon>Embryophyta</taxon>
        <taxon>Tracheophyta</taxon>
        <taxon>Spermatophyta</taxon>
        <taxon>Magnoliopsida</taxon>
        <taxon>Liliopsida</taxon>
        <taxon>Zingiberales</taxon>
        <taxon>Zingiberaceae</taxon>
        <taxon>Zingiber</taxon>
    </lineage>
</organism>
<dbReference type="InterPro" id="IPR054722">
    <property type="entry name" value="PolX-like_BBD"/>
</dbReference>
<name>A0A8J5FSE4_ZINOF</name>
<keyword evidence="3" id="KW-1185">Reference proteome</keyword>
<dbReference type="Proteomes" id="UP000734854">
    <property type="component" value="Unassembled WGS sequence"/>
</dbReference>
<comment type="caution">
    <text evidence="2">The sequence shown here is derived from an EMBL/GenBank/DDBJ whole genome shotgun (WGS) entry which is preliminary data.</text>
</comment>
<evidence type="ECO:0000313" key="2">
    <source>
        <dbReference type="EMBL" id="KAG6489641.1"/>
    </source>
</evidence>
<evidence type="ECO:0000313" key="3">
    <source>
        <dbReference type="Proteomes" id="UP000734854"/>
    </source>
</evidence>
<feature type="domain" description="Retrovirus-related Pol polyprotein from transposon TNT 1-94-like beta-barrel" evidence="1">
    <location>
        <begin position="43"/>
        <end position="109"/>
    </location>
</feature>
<dbReference type="EMBL" id="JACMSC010000014">
    <property type="protein sequence ID" value="KAG6489641.1"/>
    <property type="molecule type" value="Genomic_DNA"/>
</dbReference>
<accession>A0A8J5FSE4</accession>
<dbReference type="AlphaFoldDB" id="A0A8J5FSE4"/>
<evidence type="ECO:0000259" key="1">
    <source>
        <dbReference type="Pfam" id="PF22936"/>
    </source>
</evidence>
<proteinExistence type="predicted"/>
<protein>
    <recommendedName>
        <fullName evidence="1">Retrovirus-related Pol polyprotein from transposon TNT 1-94-like beta-barrel domain-containing protein</fullName>
    </recommendedName>
</protein>
<dbReference type="Pfam" id="PF22936">
    <property type="entry name" value="Pol_BBD"/>
    <property type="match status" value="1"/>
</dbReference>
<sequence length="302" mass="33783">METFLHSKEYWSLVETGIPVTVEGVELTEAQGKLFANQKLKDLKEWFSDLDEEFRTSVKLGNNSTMTVMGKGNIRLQIVGATQVITDVFYIPELKNNLLSIGQLQEKGVSILIQHGICKIYHPEKGLIMQTAMSANRIFMASPTELHLQAAKRVLTYLKGTVDLGVFYQNEGNGELMAYTDSDYAGDTNDRKSTSGYVFLLSGGVVGLDEEGIGETQSFSRQVYGIVELKHCITQDQVADIMTKPLKLDVFLKLRELMGVRVALSFLNVFKHHVVLLLLVHISSDFGCEVDAISFEMHFVVY</sequence>
<dbReference type="PANTHER" id="PTHR11439">
    <property type="entry name" value="GAG-POL-RELATED RETROTRANSPOSON"/>
    <property type="match status" value="1"/>
</dbReference>
<dbReference type="PANTHER" id="PTHR11439:SF517">
    <property type="entry name" value="CYSTEINE-RICH RLK (RECEPTOR-LIKE PROTEIN KINASE) 8"/>
    <property type="match status" value="1"/>
</dbReference>
<gene>
    <name evidence="2" type="ORF">ZIOFF_050917</name>
</gene>